<dbReference type="FunFam" id="2.30.22.10:FF:000001">
    <property type="entry name" value="Protein GrpE"/>
    <property type="match status" value="1"/>
</dbReference>
<dbReference type="GO" id="GO:0000774">
    <property type="term" value="F:adenyl-nucleotide exchange factor activity"/>
    <property type="evidence" value="ECO:0007669"/>
    <property type="project" value="InterPro"/>
</dbReference>
<dbReference type="InterPro" id="IPR009012">
    <property type="entry name" value="GrpE_head"/>
</dbReference>
<evidence type="ECO:0000256" key="1">
    <source>
        <dbReference type="ARBA" id="ARBA00004496"/>
    </source>
</evidence>
<dbReference type="PANTHER" id="PTHR21237:SF23">
    <property type="entry name" value="GRPE PROTEIN HOMOLOG, MITOCHONDRIAL"/>
    <property type="match status" value="1"/>
</dbReference>
<protein>
    <recommendedName>
        <fullName evidence="8 10">Protein GrpE</fullName>
    </recommendedName>
    <alternativeName>
        <fullName evidence="9 10">HSP-70 cofactor</fullName>
    </alternativeName>
</protein>
<dbReference type="STRING" id="1437425.CSEC_1919"/>
<dbReference type="Pfam" id="PF01025">
    <property type="entry name" value="GrpE"/>
    <property type="match status" value="1"/>
</dbReference>
<keyword evidence="4 10" id="KW-0963">Cytoplasm</keyword>
<reference evidence="15" key="1">
    <citation type="submission" date="2013-12" db="EMBL/GenBank/DDBJ databases">
        <authorList>
            <person name="Linke B."/>
        </authorList>
    </citation>
    <scope>NUCLEOTIDE SEQUENCE [LARGE SCALE GENOMIC DNA]</scope>
    <source>
        <strain evidence="15">CRIB-18</strain>
    </source>
</reference>
<dbReference type="eggNOG" id="COG0576">
    <property type="taxonomic scope" value="Bacteria"/>
</dbReference>
<dbReference type="SUPFAM" id="SSF51064">
    <property type="entry name" value="Head domain of nucleotide exchange factor GrpE"/>
    <property type="match status" value="1"/>
</dbReference>
<dbReference type="SUPFAM" id="SSF58014">
    <property type="entry name" value="Coiled-coil domain of nucleotide exchange factor GrpE"/>
    <property type="match status" value="1"/>
</dbReference>
<organism evidence="15 16">
    <name type="scientific">Candidatus Criblamydia sequanensis CRIB-18</name>
    <dbReference type="NCBI Taxonomy" id="1437425"/>
    <lineage>
        <taxon>Bacteria</taxon>
        <taxon>Pseudomonadati</taxon>
        <taxon>Chlamydiota</taxon>
        <taxon>Chlamydiia</taxon>
        <taxon>Parachlamydiales</taxon>
        <taxon>Candidatus Criblamydiaceae</taxon>
        <taxon>Candidatus Criblamydia</taxon>
    </lineage>
</organism>
<evidence type="ECO:0000256" key="12">
    <source>
        <dbReference type="RuleBase" id="RU004478"/>
    </source>
</evidence>
<comment type="similarity">
    <text evidence="2 10 12">Belongs to the GrpE family.</text>
</comment>
<feature type="compositionally biased region" description="Basic and acidic residues" evidence="14">
    <location>
        <begin position="11"/>
        <end position="21"/>
    </location>
</feature>
<evidence type="ECO:0000256" key="10">
    <source>
        <dbReference type="HAMAP-Rule" id="MF_01151"/>
    </source>
</evidence>
<dbReference type="AlphaFoldDB" id="A0A090D0B3"/>
<comment type="subunit">
    <text evidence="3 10">Homodimer.</text>
</comment>
<dbReference type="Gene3D" id="3.90.20.20">
    <property type="match status" value="1"/>
</dbReference>
<gene>
    <name evidence="10 15" type="primary">grpE</name>
    <name evidence="15" type="ORF">CSEC_1919</name>
</gene>
<comment type="function">
    <text evidence="7 10 11">Participates actively in the response to hyperosmotic and heat shock by preventing the aggregation of stress-denatured proteins, in association with DnaK and GrpE. It is the nucleotide exchange factor for DnaK and may function as a thermosensor. Unfolded proteins bind initially to DnaJ; upon interaction with the DnaJ-bound protein, DnaK hydrolyzes its bound ATP, resulting in the formation of a stable complex. GrpE releases ADP from DnaK; ATP binding to DnaK triggers the release of the substrate protein, thus completing the reaction cycle. Several rounds of ATP-dependent interactions between DnaJ, DnaK and GrpE are required for fully efficient folding.</text>
</comment>
<dbReference type="PRINTS" id="PR00773">
    <property type="entry name" value="GRPEPROTEIN"/>
</dbReference>
<evidence type="ECO:0000256" key="11">
    <source>
        <dbReference type="RuleBase" id="RU000639"/>
    </source>
</evidence>
<dbReference type="PROSITE" id="PS01071">
    <property type="entry name" value="GRPE"/>
    <property type="match status" value="1"/>
</dbReference>
<dbReference type="CDD" id="cd00446">
    <property type="entry name" value="GrpE"/>
    <property type="match status" value="1"/>
</dbReference>
<dbReference type="EMBL" id="CCEJ010000009">
    <property type="protein sequence ID" value="CDR34726.1"/>
    <property type="molecule type" value="Genomic_DNA"/>
</dbReference>
<sequence>MSEQELDDDLKENQGQEETHCCAKGKCSKNQEEKRVPLTVNITDLELESLKHESRDYKDKYLRVLAESENARKRLLKEKQEMIQYALQNQILEFITPIDQLENALKHAENSSQEIKHWCMGFEMILSHFKEVLSANGVYPFTSIGNAFDPNLHEAVDVIVTDEHPDGIVIEESLKGYKMGDKVIRPARVKVSKSPS</sequence>
<evidence type="ECO:0000256" key="3">
    <source>
        <dbReference type="ARBA" id="ARBA00011738"/>
    </source>
</evidence>
<evidence type="ECO:0000256" key="9">
    <source>
        <dbReference type="ARBA" id="ARBA00076414"/>
    </source>
</evidence>
<dbReference type="Gene3D" id="2.30.22.10">
    <property type="entry name" value="Head domain of nucleotide exchange factor GrpE"/>
    <property type="match status" value="1"/>
</dbReference>
<dbReference type="InterPro" id="IPR000740">
    <property type="entry name" value="GrpE"/>
</dbReference>
<dbReference type="OrthoDB" id="9812586at2"/>
<keyword evidence="5 10" id="KW-0346">Stress response</keyword>
<dbReference type="GO" id="GO:0051082">
    <property type="term" value="F:unfolded protein binding"/>
    <property type="evidence" value="ECO:0007669"/>
    <property type="project" value="TreeGrafter"/>
</dbReference>
<evidence type="ECO:0000256" key="8">
    <source>
        <dbReference type="ARBA" id="ARBA00072274"/>
    </source>
</evidence>
<dbReference type="GO" id="GO:0006457">
    <property type="term" value="P:protein folding"/>
    <property type="evidence" value="ECO:0007669"/>
    <property type="project" value="InterPro"/>
</dbReference>
<feature type="coiled-coil region" evidence="13">
    <location>
        <begin position="58"/>
        <end position="85"/>
    </location>
</feature>
<evidence type="ECO:0000256" key="6">
    <source>
        <dbReference type="ARBA" id="ARBA00023186"/>
    </source>
</evidence>
<dbReference type="GO" id="GO:0005737">
    <property type="term" value="C:cytoplasm"/>
    <property type="evidence" value="ECO:0007669"/>
    <property type="project" value="UniProtKB-SubCell"/>
</dbReference>
<evidence type="ECO:0000256" key="13">
    <source>
        <dbReference type="SAM" id="Coils"/>
    </source>
</evidence>
<proteinExistence type="inferred from homology"/>
<evidence type="ECO:0000256" key="7">
    <source>
        <dbReference type="ARBA" id="ARBA00053401"/>
    </source>
</evidence>
<comment type="caution">
    <text evidence="15">The sequence shown here is derived from an EMBL/GenBank/DDBJ whole genome shotgun (WGS) entry which is preliminary data.</text>
</comment>
<dbReference type="Proteomes" id="UP000031552">
    <property type="component" value="Unassembled WGS sequence"/>
</dbReference>
<name>A0A090D0B3_9BACT</name>
<evidence type="ECO:0000313" key="15">
    <source>
        <dbReference type="EMBL" id="CDR34726.1"/>
    </source>
</evidence>
<dbReference type="PANTHER" id="PTHR21237">
    <property type="entry name" value="GRPE PROTEIN"/>
    <property type="match status" value="1"/>
</dbReference>
<dbReference type="GO" id="GO:0051087">
    <property type="term" value="F:protein-folding chaperone binding"/>
    <property type="evidence" value="ECO:0007669"/>
    <property type="project" value="InterPro"/>
</dbReference>
<reference evidence="15" key="2">
    <citation type="submission" date="2014-09" db="EMBL/GenBank/DDBJ databases">
        <title>Criblamydia sequanensis harbors a mega-plasmid encoding arsenite resistance.</title>
        <authorList>
            <person name="Bertelli C."/>
            <person name="Goesmann A."/>
            <person name="Greub G."/>
        </authorList>
    </citation>
    <scope>NUCLEOTIDE SEQUENCE [LARGE SCALE GENOMIC DNA]</scope>
    <source>
        <strain evidence="15">CRIB-18</strain>
    </source>
</reference>
<keyword evidence="6 10" id="KW-0143">Chaperone</keyword>
<dbReference type="RefSeq" id="WP_079978036.1">
    <property type="nucleotide sequence ID" value="NZ_CCEJ010000009.1"/>
</dbReference>
<keyword evidence="16" id="KW-1185">Reference proteome</keyword>
<feature type="compositionally biased region" description="Acidic residues" evidence="14">
    <location>
        <begin position="1"/>
        <end position="10"/>
    </location>
</feature>
<dbReference type="HAMAP" id="MF_01151">
    <property type="entry name" value="GrpE"/>
    <property type="match status" value="1"/>
</dbReference>
<feature type="region of interest" description="Disordered" evidence="14">
    <location>
        <begin position="1"/>
        <end position="32"/>
    </location>
</feature>
<evidence type="ECO:0000256" key="14">
    <source>
        <dbReference type="SAM" id="MobiDB-lite"/>
    </source>
</evidence>
<evidence type="ECO:0000313" key="16">
    <source>
        <dbReference type="Proteomes" id="UP000031552"/>
    </source>
</evidence>
<dbReference type="GO" id="GO:0042803">
    <property type="term" value="F:protein homodimerization activity"/>
    <property type="evidence" value="ECO:0007669"/>
    <property type="project" value="InterPro"/>
</dbReference>
<evidence type="ECO:0000256" key="5">
    <source>
        <dbReference type="ARBA" id="ARBA00023016"/>
    </source>
</evidence>
<dbReference type="InterPro" id="IPR013805">
    <property type="entry name" value="GrpE_CC"/>
</dbReference>
<accession>A0A090D0B3</accession>
<evidence type="ECO:0000256" key="4">
    <source>
        <dbReference type="ARBA" id="ARBA00022490"/>
    </source>
</evidence>
<evidence type="ECO:0000256" key="2">
    <source>
        <dbReference type="ARBA" id="ARBA00009054"/>
    </source>
</evidence>
<comment type="subcellular location">
    <subcellularLocation>
        <location evidence="1 10">Cytoplasm</location>
    </subcellularLocation>
</comment>
<keyword evidence="13" id="KW-0175">Coiled coil</keyword>